<dbReference type="Pfam" id="PF13304">
    <property type="entry name" value="AAA_21"/>
    <property type="match status" value="1"/>
</dbReference>
<reference evidence="12 13" key="1">
    <citation type="submission" date="2018-05" db="EMBL/GenBank/DDBJ databases">
        <title>Complete Genome Sequences of Extremely Thermoacidophilic, Metal-Mobilizing Type-Strain Members of the Archaeal Family Sulfolobaceae: Acidianus brierleyi DSM-1651T, Acidianus sulfidivorans DSM-18786T, Metallosphaera hakonensis DSM-7519T, and Metallosphaera prunae DSM-10039T.</title>
        <authorList>
            <person name="Counts J.A."/>
            <person name="Kelly R.M."/>
        </authorList>
    </citation>
    <scope>NUCLEOTIDE SEQUENCE [LARGE SCALE GENOMIC DNA]</scope>
    <source>
        <strain evidence="12 13">DSM 1651</strain>
    </source>
</reference>
<evidence type="ECO:0000256" key="3">
    <source>
        <dbReference type="ARBA" id="ARBA00022763"/>
    </source>
</evidence>
<dbReference type="SUPFAM" id="SSF75712">
    <property type="entry name" value="Rad50 coiled-coil Zn hook"/>
    <property type="match status" value="1"/>
</dbReference>
<keyword evidence="1 9" id="KW-0479">Metal-binding</keyword>
<evidence type="ECO:0000256" key="4">
    <source>
        <dbReference type="ARBA" id="ARBA00022801"/>
    </source>
</evidence>
<evidence type="ECO:0000256" key="1">
    <source>
        <dbReference type="ARBA" id="ARBA00022723"/>
    </source>
</evidence>
<evidence type="ECO:0000256" key="7">
    <source>
        <dbReference type="ARBA" id="ARBA00023054"/>
    </source>
</evidence>
<dbReference type="AlphaFoldDB" id="A0A2U9IBN1"/>
<feature type="binding site" evidence="9 10">
    <location>
        <position position="424"/>
    </location>
    <ligand>
        <name>Zn(2+)</name>
        <dbReference type="ChEBI" id="CHEBI:29105"/>
    </ligand>
</feature>
<dbReference type="GO" id="GO:0016887">
    <property type="term" value="F:ATP hydrolysis activity"/>
    <property type="evidence" value="ECO:0007669"/>
    <property type="project" value="UniProtKB-UniRule"/>
</dbReference>
<comment type="function">
    <text evidence="9">Part of the Rad50/Mre11 complex, which is involved in the early steps of DNA double-strand break (DSB) repair. The complex may facilitate opening of the processed DNA ends to aid in the recruitment of HerA and NurA. Rad50 controls the balance between DNA end bridging and DNA resection via ATP-dependent structural rearrangements of the Rad50/Mre11 complex.</text>
</comment>
<dbReference type="GO" id="GO:0008270">
    <property type="term" value="F:zinc ion binding"/>
    <property type="evidence" value="ECO:0007669"/>
    <property type="project" value="UniProtKB-UniRule"/>
</dbReference>
<feature type="binding site" evidence="9">
    <location>
        <begin position="770"/>
        <end position="775"/>
    </location>
    <ligand>
        <name>ATP</name>
        <dbReference type="ChEBI" id="CHEBI:30616"/>
    </ligand>
</feature>
<sequence length="865" mass="101065">MRIDNIYLKNFLSHTENSVSFKGKVNVIIGHNGAGKTSIIDGIVYALYRESNRAKANNLIKLGTSSATINLTISNDNSKIIVKRNIPSGTSDILYINNSATARGAEKVTEELEKIMQMDRDVMLSTIIVRQGEIEDIFRNLTNVMKNIMKIENMEKLTESTGPIFSVLKDINSKLEYIEKSEKEYNDVKISLTDLKNKYVALNEELKDLNEKEKEINEKEKEINEKYDKLTMIQTKYNSLKNMLIDKENNLKKILQELEKMGDLEKNKQDVENKINKLAGIEQARNLFDELKRITKELDMENSDKNKLEIEISSIEKSLQRKEQISNEYLRYVEIEQLLEDLENEEKDYNNKLSEKKIREKRINDLREKLNRIKIENLDEIQKNIDELDKRISDLRTQKGQSQAELNEAEKILTGFKDIKDNKCPLCKRPLDEEHRTKLMQEANEKYAEKKKEIKDLDKKISEAQSEKDNLTRKLDNYRKNQTIYNQISHDLNDEEEKLKELEEKLKELEEKHNYYQNLKLEEKRLKQFYEEYMTLRNITEDYLNSKKQQLNNISKIIIEKKNRIDEIKTKLGNLTEQDISDKLKELNEAKNELQKINIQIGKKKTYMENLQNLQESIDQIKSDISKINFSEEEYQEVKQERENILKEQKDIISKISEIKGKLEQISISIKEKENKLTEIENTIKDKTKLENAKKKLQKLREDLGEKGLQNYIISAVKTKIENNLNEIAPMFNLAFTRISLNFDASTRGQKIKANISAYDNYGREFSIDMLSGGEKISIALALRLAIAKSLMDTVGFMILDEPTIHLDDERRKELMNVIRSSLDMVPQIIIVTHDDEILEIGDYVIRLEKRGSESKVFEEVPGND</sequence>
<dbReference type="Pfam" id="PF04423">
    <property type="entry name" value="Rad50_zn_hook"/>
    <property type="match status" value="1"/>
</dbReference>
<dbReference type="Gene3D" id="1.10.287.510">
    <property type="entry name" value="Helix hairpin bin"/>
    <property type="match status" value="1"/>
</dbReference>
<comment type="domain">
    <text evidence="9">The two conserved Cys that bind zinc constitute the zinc-hook, which separates the large intramolecular coiled coil regions. The 2 Cys residues coordinate one molecule of zinc with the help of the 2 Cys residues of the zinc-hook of another Rad50 molecule, thereby forming a V-shaped homodimer.</text>
</comment>
<comment type="subunit">
    <text evidence="9">Homodimer. Forms a heterotetramer composed of two Mre11 subunits and two Rad50 subunits.</text>
</comment>
<keyword evidence="2 9" id="KW-0547">Nucleotide-binding</keyword>
<comment type="similarity">
    <text evidence="9">Belongs to the SMC family. RAD50 subfamily.</text>
</comment>
<feature type="binding site" evidence="9">
    <location>
        <position position="131"/>
    </location>
    <ligand>
        <name>ATP</name>
        <dbReference type="ChEBI" id="CHEBI:30616"/>
    </ligand>
</feature>
<dbReference type="InterPro" id="IPR013134">
    <property type="entry name" value="Zn_hook_RAD50"/>
</dbReference>
<evidence type="ECO:0000313" key="13">
    <source>
        <dbReference type="Proteomes" id="UP000248044"/>
    </source>
</evidence>
<name>A0A2U9IBN1_9CREN</name>
<proteinExistence type="inferred from homology"/>
<keyword evidence="4 9" id="KW-0378">Hydrolase</keyword>
<gene>
    <name evidence="9" type="primary">rad50</name>
    <name evidence="12" type="ORF">DFR85_01255</name>
</gene>
<protein>
    <recommendedName>
        <fullName evidence="9">DNA double-strand break repair Rad50 ATPase</fullName>
    </recommendedName>
</protein>
<dbReference type="InterPro" id="IPR027417">
    <property type="entry name" value="P-loop_NTPase"/>
</dbReference>
<evidence type="ECO:0000256" key="6">
    <source>
        <dbReference type="ARBA" id="ARBA00022840"/>
    </source>
</evidence>
<dbReference type="PANTHER" id="PTHR32114">
    <property type="entry name" value="ABC TRANSPORTER ABCH.3"/>
    <property type="match status" value="1"/>
</dbReference>
<feature type="coiled-coil region" evidence="9">
    <location>
        <begin position="558"/>
        <end position="710"/>
    </location>
</feature>
<dbReference type="GO" id="GO:0006302">
    <property type="term" value="P:double-strand break repair"/>
    <property type="evidence" value="ECO:0007669"/>
    <property type="project" value="UniProtKB-UniRule"/>
</dbReference>
<comment type="caution">
    <text evidence="9">Lacks conserved residue(s) required for the propagation of feature annotation.</text>
</comment>
<dbReference type="InterPro" id="IPR038729">
    <property type="entry name" value="Rad50/SbcC_AAA"/>
</dbReference>
<feature type="coiled-coil region" evidence="9">
    <location>
        <begin position="178"/>
        <end position="412"/>
    </location>
</feature>
<dbReference type="GO" id="GO:0005524">
    <property type="term" value="F:ATP binding"/>
    <property type="evidence" value="ECO:0007669"/>
    <property type="project" value="UniProtKB-UniRule"/>
</dbReference>
<evidence type="ECO:0000256" key="10">
    <source>
        <dbReference type="PROSITE-ProRule" id="PRU00471"/>
    </source>
</evidence>
<keyword evidence="3 9" id="KW-0227">DNA damage</keyword>
<keyword evidence="7 9" id="KW-0175">Coiled coil</keyword>
<keyword evidence="8 9" id="KW-0234">DNA repair</keyword>
<dbReference type="OrthoDB" id="25344at2157"/>
<dbReference type="Gene3D" id="3.40.50.300">
    <property type="entry name" value="P-loop containing nucleotide triphosphate hydrolases"/>
    <property type="match status" value="2"/>
</dbReference>
<keyword evidence="5 9" id="KW-0862">Zinc</keyword>
<accession>A0A2U9IBN1</accession>
<keyword evidence="6 9" id="KW-0067">ATP-binding</keyword>
<feature type="coiled-coil region" evidence="9">
    <location>
        <begin position="440"/>
        <end position="522"/>
    </location>
</feature>
<dbReference type="Pfam" id="PF13476">
    <property type="entry name" value="AAA_23"/>
    <property type="match status" value="1"/>
</dbReference>
<feature type="binding site" evidence="9">
    <location>
        <begin position="32"/>
        <end position="38"/>
    </location>
    <ligand>
        <name>ATP</name>
        <dbReference type="ChEBI" id="CHEBI:30616"/>
    </ligand>
</feature>
<evidence type="ECO:0000259" key="11">
    <source>
        <dbReference type="PROSITE" id="PS51131"/>
    </source>
</evidence>
<dbReference type="EMBL" id="CP029289">
    <property type="protein sequence ID" value="AWR93436.1"/>
    <property type="molecule type" value="Genomic_DNA"/>
</dbReference>
<comment type="cofactor">
    <cofactor evidence="9">
        <name>Zn(2+)</name>
        <dbReference type="ChEBI" id="CHEBI:29105"/>
    </cofactor>
    <text evidence="9">Binds 1 zinc ion per homodimer.</text>
</comment>
<dbReference type="HAMAP" id="MF_00449">
    <property type="entry name" value="RAD50"/>
    <property type="match status" value="1"/>
</dbReference>
<evidence type="ECO:0000313" key="12">
    <source>
        <dbReference type="EMBL" id="AWR93436.1"/>
    </source>
</evidence>
<feature type="binding site" evidence="9 10">
    <location>
        <position position="427"/>
    </location>
    <ligand>
        <name>Zn(2+)</name>
        <dbReference type="ChEBI" id="CHEBI:29105"/>
    </ligand>
</feature>
<evidence type="ECO:0000256" key="5">
    <source>
        <dbReference type="ARBA" id="ARBA00022833"/>
    </source>
</evidence>
<dbReference type="PANTHER" id="PTHR32114:SF2">
    <property type="entry name" value="ABC TRANSPORTER ABCH.3"/>
    <property type="match status" value="1"/>
</dbReference>
<dbReference type="SUPFAM" id="SSF52540">
    <property type="entry name" value="P-loop containing nucleoside triphosphate hydrolases"/>
    <property type="match status" value="2"/>
</dbReference>
<dbReference type="InterPro" id="IPR003959">
    <property type="entry name" value="ATPase_AAA_core"/>
</dbReference>
<dbReference type="Proteomes" id="UP000248044">
    <property type="component" value="Chromosome"/>
</dbReference>
<evidence type="ECO:0000256" key="9">
    <source>
        <dbReference type="HAMAP-Rule" id="MF_00449"/>
    </source>
</evidence>
<feature type="domain" description="Zinc-hook" evidence="11">
    <location>
        <begin position="378"/>
        <end position="476"/>
    </location>
</feature>
<evidence type="ECO:0000256" key="8">
    <source>
        <dbReference type="ARBA" id="ARBA00023204"/>
    </source>
</evidence>
<dbReference type="GeneID" id="36830741"/>
<dbReference type="InterPro" id="IPR022982">
    <property type="entry name" value="Rad50_ATPase_archaeal"/>
</dbReference>
<organism evidence="12 13">
    <name type="scientific">Acidianus brierleyi</name>
    <dbReference type="NCBI Taxonomy" id="41673"/>
    <lineage>
        <taxon>Archaea</taxon>
        <taxon>Thermoproteota</taxon>
        <taxon>Thermoprotei</taxon>
        <taxon>Sulfolobales</taxon>
        <taxon>Sulfolobaceae</taxon>
        <taxon>Acidianus</taxon>
    </lineage>
</organism>
<dbReference type="RefSeq" id="WP_110269320.1">
    <property type="nucleotide sequence ID" value="NZ_CP029289.2"/>
</dbReference>
<dbReference type="PROSITE" id="PS51131">
    <property type="entry name" value="ZN_HOOK"/>
    <property type="match status" value="1"/>
</dbReference>
<evidence type="ECO:0000256" key="2">
    <source>
        <dbReference type="ARBA" id="ARBA00022741"/>
    </source>
</evidence>
<dbReference type="KEGG" id="abri:DFR85_01255"/>
<keyword evidence="13" id="KW-1185">Reference proteome</keyword>